<dbReference type="GO" id="GO:0005886">
    <property type="term" value="C:plasma membrane"/>
    <property type="evidence" value="ECO:0007669"/>
    <property type="project" value="TreeGrafter"/>
</dbReference>
<name>A0A0D0GRC0_LEVBR</name>
<dbReference type="Pfam" id="PF13347">
    <property type="entry name" value="MFS_2"/>
    <property type="match status" value="1"/>
</dbReference>
<keyword evidence="3" id="KW-0812">Transmembrane</keyword>
<evidence type="ECO:0000313" key="4">
    <source>
        <dbReference type="EMBL" id="QCZ52166.1"/>
    </source>
</evidence>
<dbReference type="AlphaFoldDB" id="A0A0D0GRC0"/>
<dbReference type="InterPro" id="IPR036259">
    <property type="entry name" value="MFS_trans_sf"/>
</dbReference>
<feature type="compositionally biased region" description="Basic and acidic residues" evidence="2">
    <location>
        <begin position="480"/>
        <end position="503"/>
    </location>
</feature>
<keyword evidence="3" id="KW-0472">Membrane</keyword>
<dbReference type="GO" id="GO:0015293">
    <property type="term" value="F:symporter activity"/>
    <property type="evidence" value="ECO:0007669"/>
    <property type="project" value="InterPro"/>
</dbReference>
<feature type="transmembrane region" description="Helical" evidence="3">
    <location>
        <begin position="51"/>
        <end position="72"/>
    </location>
</feature>
<dbReference type="InterPro" id="IPR039672">
    <property type="entry name" value="MFS_2"/>
</dbReference>
<feature type="transmembrane region" description="Helical" evidence="3">
    <location>
        <begin position="438"/>
        <end position="460"/>
    </location>
</feature>
<evidence type="ECO:0000313" key="5">
    <source>
        <dbReference type="Proteomes" id="UP000307074"/>
    </source>
</evidence>
<feature type="region of interest" description="Disordered" evidence="2">
    <location>
        <begin position="480"/>
        <end position="521"/>
    </location>
</feature>
<feature type="transmembrane region" description="Helical" evidence="3">
    <location>
        <begin position="165"/>
        <end position="183"/>
    </location>
</feature>
<dbReference type="RefSeq" id="WP_042521985.1">
    <property type="nucleotide sequence ID" value="NZ_CAKMAE010000008.1"/>
</dbReference>
<dbReference type="PANTHER" id="PTHR11328">
    <property type="entry name" value="MAJOR FACILITATOR SUPERFAMILY DOMAIN-CONTAINING PROTEIN"/>
    <property type="match status" value="1"/>
</dbReference>
<feature type="transmembrane region" description="Helical" evidence="3">
    <location>
        <begin position="297"/>
        <end position="317"/>
    </location>
</feature>
<dbReference type="GO" id="GO:0008643">
    <property type="term" value="P:carbohydrate transport"/>
    <property type="evidence" value="ECO:0007669"/>
    <property type="project" value="InterPro"/>
</dbReference>
<accession>A0A0D0GRC0</accession>
<keyword evidence="1" id="KW-0762">Sugar transport</keyword>
<feature type="transmembrane region" description="Helical" evidence="3">
    <location>
        <begin position="195"/>
        <end position="215"/>
    </location>
</feature>
<feature type="transmembrane region" description="Helical" evidence="3">
    <location>
        <begin position="324"/>
        <end position="345"/>
    </location>
</feature>
<dbReference type="SUPFAM" id="SSF103473">
    <property type="entry name" value="MFS general substrate transporter"/>
    <property type="match status" value="1"/>
</dbReference>
<feature type="transmembrane region" description="Helical" evidence="3">
    <location>
        <begin position="93"/>
        <end position="111"/>
    </location>
</feature>
<dbReference type="PANTHER" id="PTHR11328:SF24">
    <property type="entry name" value="MAJOR FACILITATOR SUPERFAMILY (MFS) PROFILE DOMAIN-CONTAINING PROTEIN"/>
    <property type="match status" value="1"/>
</dbReference>
<reference evidence="4 5" key="1">
    <citation type="submission" date="2018-07" db="EMBL/GenBank/DDBJ databases">
        <authorList>
            <person name="Feyereisen M."/>
        </authorList>
    </citation>
    <scope>NUCLEOTIDE SEQUENCE [LARGE SCALE GENOMIC DNA]</scope>
    <source>
        <strain evidence="4 5">UCCLBBS449</strain>
    </source>
</reference>
<feature type="transmembrane region" description="Helical" evidence="3">
    <location>
        <begin position="21"/>
        <end position="45"/>
    </location>
</feature>
<dbReference type="EMBL" id="CP031198">
    <property type="protein sequence ID" value="QCZ52166.1"/>
    <property type="molecule type" value="Genomic_DNA"/>
</dbReference>
<sequence length="521" mass="58207">MGNSRWVYTPKDINVKRGVAYGLTDLMGGGWNNIVSGVIFAYLTLSVGLNPAMAGAITGIARVFDAIFCLIFGTITDGFYKTNLGKKYGRRHFWMFIGMIGFAISFLAFWVPATSIFGPGHEFVYYLVVYTLTELFVGMILIPWETLPTEMTTDYTKRTVLSGSRMFISATGTSLVFFILAILQSLPSAEAKKNAYLFAGILWTVLFVVAIYISYRSTWERPLTKEFIAELDARPKLTVGQYIKETLHDYGQTFRNLAFSKHLTIYIFSFTGKDFYATLLPTFIVVCMGMASNIPWVLNAFAVFGILSTLAAAKLMITHGPRFLYSLSYIGIIVALIAYGITYFMHVKNPLTILIIITIVYQLSRGILEFTPWNVFPFIPDVDRIMTRGDKAGTYAAVMTFFRKSTGALATWIAGILLEALGYVSTATTQAPGITDKIALLFVIAPLLLIIIALVVSWTFKLNRQTHAVLQGEINRLEDGGNKRDVTPEAKQVAEELTGHPYDELWPDETYEESQTDKSKE</sequence>
<feature type="transmembrane region" description="Helical" evidence="3">
    <location>
        <begin position="409"/>
        <end position="426"/>
    </location>
</feature>
<dbReference type="Gene3D" id="1.20.1250.20">
    <property type="entry name" value="MFS general substrate transporter like domains"/>
    <property type="match status" value="1"/>
</dbReference>
<proteinExistence type="predicted"/>
<feature type="compositionally biased region" description="Acidic residues" evidence="2">
    <location>
        <begin position="505"/>
        <end position="514"/>
    </location>
</feature>
<evidence type="ECO:0000256" key="1">
    <source>
        <dbReference type="ARBA" id="ARBA00022597"/>
    </source>
</evidence>
<dbReference type="Proteomes" id="UP000307074">
    <property type="component" value="Chromosome"/>
</dbReference>
<gene>
    <name evidence="4" type="ORF">UCCLBBS449_0169</name>
</gene>
<keyword evidence="3" id="KW-1133">Transmembrane helix</keyword>
<organism evidence="4 5">
    <name type="scientific">Levilactobacillus brevis</name>
    <name type="common">Lactobacillus brevis</name>
    <dbReference type="NCBI Taxonomy" id="1580"/>
    <lineage>
        <taxon>Bacteria</taxon>
        <taxon>Bacillati</taxon>
        <taxon>Bacillota</taxon>
        <taxon>Bacilli</taxon>
        <taxon>Lactobacillales</taxon>
        <taxon>Lactobacillaceae</taxon>
        <taxon>Levilactobacillus</taxon>
    </lineage>
</organism>
<keyword evidence="1" id="KW-0813">Transport</keyword>
<evidence type="ECO:0000256" key="2">
    <source>
        <dbReference type="SAM" id="MobiDB-lite"/>
    </source>
</evidence>
<feature type="transmembrane region" description="Helical" evidence="3">
    <location>
        <begin position="123"/>
        <end position="144"/>
    </location>
</feature>
<evidence type="ECO:0000256" key="3">
    <source>
        <dbReference type="SAM" id="Phobius"/>
    </source>
</evidence>
<feature type="transmembrane region" description="Helical" evidence="3">
    <location>
        <begin position="351"/>
        <end position="368"/>
    </location>
</feature>
<protein>
    <submittedName>
        <fullName evidence="4">Putative oligogalacturonide transporter</fullName>
    </submittedName>
</protein>